<feature type="transmembrane region" description="Helical" evidence="7">
    <location>
        <begin position="70"/>
        <end position="94"/>
    </location>
</feature>
<evidence type="ECO:0000256" key="7">
    <source>
        <dbReference type="SAM" id="Phobius"/>
    </source>
</evidence>
<organism evidence="9 10">
    <name type="scientific">Oceanobacillus longus</name>
    <dbReference type="NCBI Taxonomy" id="930120"/>
    <lineage>
        <taxon>Bacteria</taxon>
        <taxon>Bacillati</taxon>
        <taxon>Bacillota</taxon>
        <taxon>Bacilli</taxon>
        <taxon>Bacillales</taxon>
        <taxon>Bacillaceae</taxon>
        <taxon>Oceanobacillus</taxon>
    </lineage>
</organism>
<dbReference type="InterPro" id="IPR007182">
    <property type="entry name" value="MnhB"/>
</dbReference>
<dbReference type="Pfam" id="PF04039">
    <property type="entry name" value="MnhB"/>
    <property type="match status" value="1"/>
</dbReference>
<dbReference type="PANTHER" id="PTHR33932:SF4">
    <property type="entry name" value="NA(+)_H(+) ANTIPORTER SUBUNIT B"/>
    <property type="match status" value="1"/>
</dbReference>
<comment type="similarity">
    <text evidence="2">Belongs to the CPA3 antiporters (TC 2.A.63) subunit B family.</text>
</comment>
<evidence type="ECO:0000256" key="5">
    <source>
        <dbReference type="ARBA" id="ARBA00022989"/>
    </source>
</evidence>
<name>A0ABV8GXX1_9BACI</name>
<evidence type="ECO:0000256" key="4">
    <source>
        <dbReference type="ARBA" id="ARBA00022692"/>
    </source>
</evidence>
<dbReference type="InterPro" id="IPR050622">
    <property type="entry name" value="CPA3_antiporter_subunitB"/>
</dbReference>
<protein>
    <submittedName>
        <fullName evidence="9">Na(+)/H(+) antiporter subunit B</fullName>
    </submittedName>
</protein>
<proteinExistence type="inferred from homology"/>
<keyword evidence="10" id="KW-1185">Reference proteome</keyword>
<gene>
    <name evidence="9" type="ORF">ACFOUV_06170</name>
</gene>
<comment type="subcellular location">
    <subcellularLocation>
        <location evidence="1">Cell membrane</location>
        <topology evidence="1">Multi-pass membrane protein</topology>
    </subcellularLocation>
</comment>
<feature type="transmembrane region" description="Helical" evidence="7">
    <location>
        <begin position="114"/>
        <end position="136"/>
    </location>
</feature>
<sequence length="140" mass="14876">MKINNVILRTMSKVVVFIILTLAIYLFLSGHHSPGGGFIGGLVLASALVLLFIVYDIETVQQAIPVDFKLVAAFGAFIAVGTGFGSLLFGVPFLSQSFAYFDLPFFGKTELTTVTIFEAGVALVVVGVVVTIILSISEDV</sequence>
<comment type="caution">
    <text evidence="9">The sequence shown here is derived from an EMBL/GenBank/DDBJ whole genome shotgun (WGS) entry which is preliminary data.</text>
</comment>
<evidence type="ECO:0000313" key="9">
    <source>
        <dbReference type="EMBL" id="MFC4023409.1"/>
    </source>
</evidence>
<dbReference type="RefSeq" id="WP_379495916.1">
    <property type="nucleotide sequence ID" value="NZ_JBHSAO010000003.1"/>
</dbReference>
<feature type="transmembrane region" description="Helical" evidence="7">
    <location>
        <begin position="12"/>
        <end position="31"/>
    </location>
</feature>
<evidence type="ECO:0000256" key="1">
    <source>
        <dbReference type="ARBA" id="ARBA00004651"/>
    </source>
</evidence>
<dbReference type="Proteomes" id="UP001595772">
    <property type="component" value="Unassembled WGS sequence"/>
</dbReference>
<dbReference type="EMBL" id="JBHSAO010000003">
    <property type="protein sequence ID" value="MFC4023409.1"/>
    <property type="molecule type" value="Genomic_DNA"/>
</dbReference>
<keyword evidence="5 7" id="KW-1133">Transmembrane helix</keyword>
<evidence type="ECO:0000256" key="2">
    <source>
        <dbReference type="ARBA" id="ARBA00009425"/>
    </source>
</evidence>
<feature type="transmembrane region" description="Helical" evidence="7">
    <location>
        <begin position="37"/>
        <end position="58"/>
    </location>
</feature>
<dbReference type="PANTHER" id="PTHR33932">
    <property type="entry name" value="NA(+)/H(+) ANTIPORTER SUBUNIT B"/>
    <property type="match status" value="1"/>
</dbReference>
<evidence type="ECO:0000259" key="8">
    <source>
        <dbReference type="Pfam" id="PF04039"/>
    </source>
</evidence>
<evidence type="ECO:0000256" key="3">
    <source>
        <dbReference type="ARBA" id="ARBA00022475"/>
    </source>
</evidence>
<keyword evidence="3" id="KW-1003">Cell membrane</keyword>
<dbReference type="NCBIfam" id="NF009223">
    <property type="entry name" value="PRK12573.1"/>
    <property type="match status" value="1"/>
</dbReference>
<keyword evidence="6 7" id="KW-0472">Membrane</keyword>
<feature type="domain" description="Na+/H+ antiporter MnhB subunit-related protein" evidence="8">
    <location>
        <begin position="7"/>
        <end position="131"/>
    </location>
</feature>
<evidence type="ECO:0000256" key="6">
    <source>
        <dbReference type="ARBA" id="ARBA00023136"/>
    </source>
</evidence>
<accession>A0ABV8GXX1</accession>
<reference evidence="10" key="1">
    <citation type="journal article" date="2019" name="Int. J. Syst. Evol. Microbiol.">
        <title>The Global Catalogue of Microorganisms (GCM) 10K type strain sequencing project: providing services to taxonomists for standard genome sequencing and annotation.</title>
        <authorList>
            <consortium name="The Broad Institute Genomics Platform"/>
            <consortium name="The Broad Institute Genome Sequencing Center for Infectious Disease"/>
            <person name="Wu L."/>
            <person name="Ma J."/>
        </authorList>
    </citation>
    <scope>NUCLEOTIDE SEQUENCE [LARGE SCALE GENOMIC DNA]</scope>
    <source>
        <strain evidence="10">IBRC-M 10703</strain>
    </source>
</reference>
<keyword evidence="4 7" id="KW-0812">Transmembrane</keyword>
<evidence type="ECO:0000313" key="10">
    <source>
        <dbReference type="Proteomes" id="UP001595772"/>
    </source>
</evidence>